<name>K0IKW6_NITGG</name>
<dbReference type="KEGG" id="nga:Ngar_c31170"/>
<gene>
    <name evidence="2" type="ordered locus">Ngar_c31170</name>
</gene>
<dbReference type="HOGENOM" id="CLU_1465153_0_0_2"/>
<feature type="transmembrane region" description="Helical" evidence="1">
    <location>
        <begin position="100"/>
        <end position="118"/>
    </location>
</feature>
<dbReference type="InParanoid" id="K0IKW6"/>
<feature type="transmembrane region" description="Helical" evidence="1">
    <location>
        <begin position="66"/>
        <end position="88"/>
    </location>
</feature>
<feature type="transmembrane region" description="Helical" evidence="1">
    <location>
        <begin position="27"/>
        <end position="46"/>
    </location>
</feature>
<sequence>MVWLGTRGFALKKSTHRRQRIELQHKTLVFMASMIAKAFLMAMVSSQVFCRSIDPTIVFMQCGPNAAFMGGSVAAVALMGIVFGYYIVRLKSFNDIFPQVMKADFIVTAMYLGVAFFAPDTIAARVMMWLFGMWIIGMVLAPFSKERTLFKKITEYGSIAALGGFLALQVIPVPIFEGYDSSSTIGMILSSVLAPFGGGRGK</sequence>
<keyword evidence="3" id="KW-1185">Reference proteome</keyword>
<reference evidence="2 3" key="1">
    <citation type="journal article" date="2012" name="Environ. Microbiol.">
        <title>The genome of the ammonia-oxidizing Candidatus Nitrososphaera gargensis: insights into metabolic versatility and environmental adaptations.</title>
        <authorList>
            <person name="Spang A."/>
            <person name="Poehlein A."/>
            <person name="Offre P."/>
            <person name="Zumbragel S."/>
            <person name="Haider S."/>
            <person name="Rychlik N."/>
            <person name="Nowka B."/>
            <person name="Schmeisser C."/>
            <person name="Lebedeva E.V."/>
            <person name="Rattei T."/>
            <person name="Bohm C."/>
            <person name="Schmid M."/>
            <person name="Galushko A."/>
            <person name="Hatzenpichler R."/>
            <person name="Weinmaier T."/>
            <person name="Daniel R."/>
            <person name="Schleper C."/>
            <person name="Spieck E."/>
            <person name="Streit W."/>
            <person name="Wagner M."/>
        </authorList>
    </citation>
    <scope>NUCLEOTIDE SEQUENCE [LARGE SCALE GENOMIC DNA]</scope>
    <source>
        <strain evidence="3">Ga9.2</strain>
    </source>
</reference>
<evidence type="ECO:0000313" key="2">
    <source>
        <dbReference type="EMBL" id="AFU60033.1"/>
    </source>
</evidence>
<dbReference type="RefSeq" id="WP_015020567.1">
    <property type="nucleotide sequence ID" value="NC_018719.1"/>
</dbReference>
<proteinExistence type="predicted"/>
<dbReference type="OrthoDB" id="9161at2157"/>
<evidence type="ECO:0000313" key="3">
    <source>
        <dbReference type="Proteomes" id="UP000008037"/>
    </source>
</evidence>
<keyword evidence="1" id="KW-0472">Membrane</keyword>
<dbReference type="AlphaFoldDB" id="K0IKW6"/>
<organism evidence="2 3">
    <name type="scientific">Nitrososphaera gargensis (strain Ga9.2)</name>
    <dbReference type="NCBI Taxonomy" id="1237085"/>
    <lineage>
        <taxon>Archaea</taxon>
        <taxon>Nitrososphaerota</taxon>
        <taxon>Nitrososphaeria</taxon>
        <taxon>Nitrososphaerales</taxon>
        <taxon>Nitrososphaeraceae</taxon>
        <taxon>Nitrososphaera</taxon>
    </lineage>
</organism>
<feature type="transmembrane region" description="Helical" evidence="1">
    <location>
        <begin position="124"/>
        <end position="144"/>
    </location>
</feature>
<protein>
    <submittedName>
        <fullName evidence="2">Uncharacterized protein</fullName>
    </submittedName>
</protein>
<feature type="transmembrane region" description="Helical" evidence="1">
    <location>
        <begin position="156"/>
        <end position="176"/>
    </location>
</feature>
<keyword evidence="1" id="KW-0812">Transmembrane</keyword>
<dbReference type="EMBL" id="CP002408">
    <property type="protein sequence ID" value="AFU60033.1"/>
    <property type="molecule type" value="Genomic_DNA"/>
</dbReference>
<dbReference type="Proteomes" id="UP000008037">
    <property type="component" value="Chromosome"/>
</dbReference>
<dbReference type="BioCyc" id="CNIT1237085:G1324-3117-MONOMER"/>
<keyword evidence="1" id="KW-1133">Transmembrane helix</keyword>
<dbReference type="GeneID" id="13796927"/>
<accession>K0IKW6</accession>
<evidence type="ECO:0000256" key="1">
    <source>
        <dbReference type="SAM" id="Phobius"/>
    </source>
</evidence>